<dbReference type="PANTHER" id="PTHR44099:SF4">
    <property type="entry name" value="RABCONNECTIN-3B, ISOFORM A"/>
    <property type="match status" value="1"/>
</dbReference>
<evidence type="ECO:0000313" key="2">
    <source>
        <dbReference type="EMBL" id="KAF3333197.1"/>
    </source>
</evidence>
<keyword evidence="3" id="KW-1185">Reference proteome</keyword>
<feature type="region of interest" description="Disordered" evidence="1">
    <location>
        <begin position="102"/>
        <end position="121"/>
    </location>
</feature>
<proteinExistence type="predicted"/>
<dbReference type="InterPro" id="IPR049916">
    <property type="entry name" value="WDR72-like"/>
</dbReference>
<evidence type="ECO:0000256" key="1">
    <source>
        <dbReference type="SAM" id="MobiDB-lite"/>
    </source>
</evidence>
<feature type="compositionally biased region" description="Polar residues" evidence="1">
    <location>
        <begin position="107"/>
        <end position="117"/>
    </location>
</feature>
<evidence type="ECO:0000313" key="3">
    <source>
        <dbReference type="Proteomes" id="UP000623129"/>
    </source>
</evidence>
<dbReference type="InterPro" id="IPR016024">
    <property type="entry name" value="ARM-type_fold"/>
</dbReference>
<protein>
    <submittedName>
        <fullName evidence="2">Uncharacterized protein</fullName>
    </submittedName>
</protein>
<organism evidence="2 3">
    <name type="scientific">Carex littledalei</name>
    <dbReference type="NCBI Taxonomy" id="544730"/>
    <lineage>
        <taxon>Eukaryota</taxon>
        <taxon>Viridiplantae</taxon>
        <taxon>Streptophyta</taxon>
        <taxon>Embryophyta</taxon>
        <taxon>Tracheophyta</taxon>
        <taxon>Spermatophyta</taxon>
        <taxon>Magnoliopsida</taxon>
        <taxon>Liliopsida</taxon>
        <taxon>Poales</taxon>
        <taxon>Cyperaceae</taxon>
        <taxon>Cyperoideae</taxon>
        <taxon>Cariceae</taxon>
        <taxon>Carex</taxon>
        <taxon>Carex subgen. Euthyceras</taxon>
    </lineage>
</organism>
<dbReference type="OrthoDB" id="338622at2759"/>
<dbReference type="EMBL" id="SWLB01000010">
    <property type="protein sequence ID" value="KAF3333197.1"/>
    <property type="molecule type" value="Genomic_DNA"/>
</dbReference>
<dbReference type="GO" id="GO:0005737">
    <property type="term" value="C:cytoplasm"/>
    <property type="evidence" value="ECO:0007669"/>
    <property type="project" value="TreeGrafter"/>
</dbReference>
<reference evidence="2" key="1">
    <citation type="submission" date="2020-01" db="EMBL/GenBank/DDBJ databases">
        <title>Genome sequence of Kobresia littledalei, the first chromosome-level genome in the family Cyperaceae.</title>
        <authorList>
            <person name="Qu G."/>
        </authorList>
    </citation>
    <scope>NUCLEOTIDE SEQUENCE</scope>
    <source>
        <strain evidence="2">C.B.Clarke</strain>
        <tissue evidence="2">Leaf</tissue>
    </source>
</reference>
<dbReference type="PANTHER" id="PTHR44099">
    <property type="entry name" value="RABCONNECTIN-3B, ISOFORM A"/>
    <property type="match status" value="1"/>
</dbReference>
<dbReference type="AlphaFoldDB" id="A0A833R4B0"/>
<gene>
    <name evidence="2" type="ORF">FCM35_KLT00888</name>
</gene>
<accession>A0A833R4B0</accession>
<comment type="caution">
    <text evidence="2">The sequence shown here is derived from an EMBL/GenBank/DDBJ whole genome shotgun (WGS) entry which is preliminary data.</text>
</comment>
<dbReference type="Proteomes" id="UP000623129">
    <property type="component" value="Unassembled WGS sequence"/>
</dbReference>
<dbReference type="SUPFAM" id="SSF82171">
    <property type="entry name" value="DPP6 N-terminal domain-like"/>
    <property type="match status" value="1"/>
</dbReference>
<dbReference type="SUPFAM" id="SSF48371">
    <property type="entry name" value="ARM repeat"/>
    <property type="match status" value="1"/>
</dbReference>
<sequence>MLYIEPRLWRSSPEFCAMRSLTMVSLAQHMISLSRSCANASSALAAFYTRNFAEKVPDVKPPLLQLLVSFWQHPCEHVRMAARSLFHCAAPRAIPQPLAAPRKKNLSQEITSPTAKQSTDKELEASSIITWLDAFEDQDWISWINATTQDSMASNIIVAAALVVWYPSIVKDTLASIVVNHLIKLLMSMNDRYSPTAAELLAEGMDQVWKNCLGQEITHFIGDVLFQIECLSGSHGGNPSSVQSVTMRDALIGVLLPSLAMADVEGFLGVVEGQIWGTASDSPVHLVSLKAIIRVVRGSPKLLAPYLEKVVSYILHTMDPTNLVMRKACVATSVIALREIARVVPMVSLNESMTRLAVGDAIGDVSKTTIHVYDMESVTKIRILDASAPPGFPVLLEGASNTKVATAISALSFSPDGEGLVAFSENGLMIRWWSLGSAWWERLSTKSVVPVQCTKLIFVPPWESFSPNSSRLSIMNSILGHDKRSNQEDKTCELSEADHMRLLIHNLDLSYRLQWVGARAVKLTRHGQDLGTFQLS</sequence>
<name>A0A833R4B0_9POAL</name>